<dbReference type="InterPro" id="IPR000182">
    <property type="entry name" value="GNAT_dom"/>
</dbReference>
<keyword evidence="2" id="KW-0808">Transferase</keyword>
<reference evidence="2" key="1">
    <citation type="submission" date="2021-02" db="EMBL/GenBank/DDBJ databases">
        <title>Skermanella TT6 skin isolate.</title>
        <authorList>
            <person name="Lee K."/>
            <person name="Ganzorig M."/>
        </authorList>
    </citation>
    <scope>NUCLEOTIDE SEQUENCE</scope>
    <source>
        <strain evidence="2">TT6</strain>
    </source>
</reference>
<dbReference type="SUPFAM" id="SSF53335">
    <property type="entry name" value="S-adenosyl-L-methionine-dependent methyltransferases"/>
    <property type="match status" value="1"/>
</dbReference>
<dbReference type="SUPFAM" id="SSF55729">
    <property type="entry name" value="Acyl-CoA N-acyltransferases (Nat)"/>
    <property type="match status" value="1"/>
</dbReference>
<dbReference type="Pfam" id="PF00583">
    <property type="entry name" value="Acetyltransf_1"/>
    <property type="match status" value="1"/>
</dbReference>
<protein>
    <submittedName>
        <fullName evidence="2">FkbM family methyltransferase</fullName>
    </submittedName>
</protein>
<dbReference type="Gene3D" id="3.40.630.30">
    <property type="match status" value="1"/>
</dbReference>
<proteinExistence type="predicted"/>
<dbReference type="InterPro" id="IPR053188">
    <property type="entry name" value="FkbM_Methyltransferase"/>
</dbReference>
<dbReference type="Pfam" id="PF05050">
    <property type="entry name" value="Methyltransf_21"/>
    <property type="match status" value="1"/>
</dbReference>
<sequence length="387" mass="42031">MSGADAFPVVRDGRDGDADQLIRLMADVFAEYPGCVLDVDGEEPDLRAIATAYAGHGGRFWVAESPSDGRIVGMVGGRPLGSADGHWELKKLYVDRSARGTGLGSHLVRLVEAEAARRGAPVLELWSDTRFLDAHRLYQRLGFRRGTELRELHDLSNSVEYHFAKPVAVSKETRSLARILEHHGITVVLDVGANVGQYATRLRHGGYDGRIVSFEPLPEARAALARAAAGDRLWQIAPQAALGADRGTVTLNVSAESDMSSTLPFRPEMGELLDSAAYTGSVTVPITRLDEVFDAHVAPGDRCFLKIDTQGTESAVLDGAAGRLDRISCIQLELSVVPVYQGEPGYLDMIDGLARLGFQPALFIPGYFNRRTARMISMDGVFVRLSQ</sequence>
<keyword evidence="3" id="KW-1185">Reference proteome</keyword>
<dbReference type="PANTHER" id="PTHR36973:SF4">
    <property type="entry name" value="NODULATION PROTEIN"/>
    <property type="match status" value="1"/>
</dbReference>
<dbReference type="CDD" id="cd04301">
    <property type="entry name" value="NAT_SF"/>
    <property type="match status" value="1"/>
</dbReference>
<feature type="domain" description="N-acetyltransferase" evidence="1">
    <location>
        <begin position="8"/>
        <end position="168"/>
    </location>
</feature>
<dbReference type="RefSeq" id="WP_201079401.1">
    <property type="nucleotide sequence ID" value="NZ_CP067420.1"/>
</dbReference>
<dbReference type="Gene3D" id="3.40.50.150">
    <property type="entry name" value="Vaccinia Virus protein VP39"/>
    <property type="match status" value="1"/>
</dbReference>
<gene>
    <name evidence="2" type="ORF">IGS68_09740</name>
</gene>
<dbReference type="InterPro" id="IPR016181">
    <property type="entry name" value="Acyl_CoA_acyltransferase"/>
</dbReference>
<dbReference type="NCBIfam" id="TIGR01444">
    <property type="entry name" value="fkbM_fam"/>
    <property type="match status" value="1"/>
</dbReference>
<organism evidence="2 3">
    <name type="scientific">Skermanella cutis</name>
    <dbReference type="NCBI Taxonomy" id="2775420"/>
    <lineage>
        <taxon>Bacteria</taxon>
        <taxon>Pseudomonadati</taxon>
        <taxon>Pseudomonadota</taxon>
        <taxon>Alphaproteobacteria</taxon>
        <taxon>Rhodospirillales</taxon>
        <taxon>Azospirillaceae</taxon>
        <taxon>Skermanella</taxon>
    </lineage>
</organism>
<dbReference type="GO" id="GO:0032259">
    <property type="term" value="P:methylation"/>
    <property type="evidence" value="ECO:0007669"/>
    <property type="project" value="UniProtKB-KW"/>
</dbReference>
<name>A0ABX7BG98_9PROT</name>
<dbReference type="PROSITE" id="PS51186">
    <property type="entry name" value="GNAT"/>
    <property type="match status" value="1"/>
</dbReference>
<dbReference type="PANTHER" id="PTHR36973">
    <property type="entry name" value="SLL1456 PROTEIN-RELATED"/>
    <property type="match status" value="1"/>
</dbReference>
<dbReference type="InterPro" id="IPR006342">
    <property type="entry name" value="FkbM_mtfrase"/>
</dbReference>
<evidence type="ECO:0000313" key="2">
    <source>
        <dbReference type="EMBL" id="QQP91457.1"/>
    </source>
</evidence>
<keyword evidence="2" id="KW-0489">Methyltransferase</keyword>
<evidence type="ECO:0000259" key="1">
    <source>
        <dbReference type="PROSITE" id="PS51186"/>
    </source>
</evidence>
<dbReference type="GO" id="GO:0008168">
    <property type="term" value="F:methyltransferase activity"/>
    <property type="evidence" value="ECO:0007669"/>
    <property type="project" value="UniProtKB-KW"/>
</dbReference>
<dbReference type="Proteomes" id="UP000595197">
    <property type="component" value="Chromosome"/>
</dbReference>
<evidence type="ECO:0000313" key="3">
    <source>
        <dbReference type="Proteomes" id="UP000595197"/>
    </source>
</evidence>
<dbReference type="EMBL" id="CP067420">
    <property type="protein sequence ID" value="QQP91457.1"/>
    <property type="molecule type" value="Genomic_DNA"/>
</dbReference>
<dbReference type="InterPro" id="IPR029063">
    <property type="entry name" value="SAM-dependent_MTases_sf"/>
</dbReference>
<accession>A0ABX7BG98</accession>